<evidence type="ECO:0000259" key="7">
    <source>
        <dbReference type="Pfam" id="PF04234"/>
    </source>
</evidence>
<keyword evidence="4" id="KW-0186">Copper</keyword>
<keyword evidence="2" id="KW-0479">Metal-binding</keyword>
<evidence type="ECO:0000256" key="4">
    <source>
        <dbReference type="ARBA" id="ARBA00023008"/>
    </source>
</evidence>
<comment type="subcellular location">
    <subcellularLocation>
        <location evidence="1">Cell envelope</location>
    </subcellularLocation>
</comment>
<evidence type="ECO:0000256" key="1">
    <source>
        <dbReference type="ARBA" id="ARBA00004196"/>
    </source>
</evidence>
<evidence type="ECO:0000256" key="6">
    <source>
        <dbReference type="SAM" id="Phobius"/>
    </source>
</evidence>
<dbReference type="PANTHER" id="PTHR34820">
    <property type="entry name" value="INNER MEMBRANE PROTEIN YEBZ"/>
    <property type="match status" value="1"/>
</dbReference>
<evidence type="ECO:0000256" key="5">
    <source>
        <dbReference type="SAM" id="MobiDB-lite"/>
    </source>
</evidence>
<keyword evidence="6" id="KW-0812">Transmembrane</keyword>
<dbReference type="PANTHER" id="PTHR34820:SF4">
    <property type="entry name" value="INNER MEMBRANE PROTEIN YEBZ"/>
    <property type="match status" value="1"/>
</dbReference>
<dbReference type="AlphaFoldDB" id="A0A4R4WLI1"/>
<reference evidence="8 9" key="1">
    <citation type="submission" date="2019-03" db="EMBL/GenBank/DDBJ databases">
        <title>Draft genome sequences of novel Actinobacteria.</title>
        <authorList>
            <person name="Sahin N."/>
            <person name="Ay H."/>
            <person name="Saygin H."/>
        </authorList>
    </citation>
    <scope>NUCLEOTIDE SEQUENCE [LARGE SCALE GENOMIC DNA]</scope>
    <source>
        <strain evidence="8 9">KC712</strain>
    </source>
</reference>
<dbReference type="GO" id="GO:0046688">
    <property type="term" value="P:response to copper ion"/>
    <property type="evidence" value="ECO:0007669"/>
    <property type="project" value="InterPro"/>
</dbReference>
<dbReference type="Gene3D" id="2.60.40.1220">
    <property type="match status" value="1"/>
</dbReference>
<dbReference type="InterPro" id="IPR014756">
    <property type="entry name" value="Ig_E-set"/>
</dbReference>
<organism evidence="8 9">
    <name type="scientific">Nonomuraea diastatica</name>
    <dbReference type="NCBI Taxonomy" id="1848329"/>
    <lineage>
        <taxon>Bacteria</taxon>
        <taxon>Bacillati</taxon>
        <taxon>Actinomycetota</taxon>
        <taxon>Actinomycetes</taxon>
        <taxon>Streptosporangiales</taxon>
        <taxon>Streptosporangiaceae</taxon>
        <taxon>Nonomuraea</taxon>
    </lineage>
</organism>
<dbReference type="OrthoDB" id="5242236at2"/>
<feature type="compositionally biased region" description="Basic residues" evidence="5">
    <location>
        <begin position="1"/>
        <end position="11"/>
    </location>
</feature>
<keyword evidence="6" id="KW-0472">Membrane</keyword>
<name>A0A4R4WLI1_9ACTN</name>
<feature type="region of interest" description="Disordered" evidence="5">
    <location>
        <begin position="1"/>
        <end position="63"/>
    </location>
</feature>
<dbReference type="GO" id="GO:0005507">
    <property type="term" value="F:copper ion binding"/>
    <property type="evidence" value="ECO:0007669"/>
    <property type="project" value="InterPro"/>
</dbReference>
<proteinExistence type="predicted"/>
<feature type="transmembrane region" description="Helical" evidence="6">
    <location>
        <begin position="240"/>
        <end position="258"/>
    </location>
</feature>
<feature type="region of interest" description="Disordered" evidence="5">
    <location>
        <begin position="189"/>
        <end position="235"/>
    </location>
</feature>
<feature type="compositionally biased region" description="Low complexity" evidence="5">
    <location>
        <begin position="206"/>
        <end position="235"/>
    </location>
</feature>
<dbReference type="GO" id="GO:0005886">
    <property type="term" value="C:plasma membrane"/>
    <property type="evidence" value="ECO:0007669"/>
    <property type="project" value="TreeGrafter"/>
</dbReference>
<accession>A0A4R4WLI1</accession>
<evidence type="ECO:0000313" key="8">
    <source>
        <dbReference type="EMBL" id="TDD17444.1"/>
    </source>
</evidence>
<dbReference type="SUPFAM" id="SSF81296">
    <property type="entry name" value="E set domains"/>
    <property type="match status" value="1"/>
</dbReference>
<sequence>MAAAHPRRPRVRGRDRLRNGQQARPAPKGPAFTLKLAALPASGRRRHGRGRPEDPFRRPVMAFPPPTIRTSRIRKAALAAFACLLALVLPAAPAHAHDKLKSSSPAKDAEVSAVEMIELEYTATVKFPFVVLRDESGEQVGLGEPRIDGPKVSAAVPQPLAPGSYVIAWRVVSSDGHPIEGEIPFTVKGAASTSSAPPSSEPPSSAPASAEPASSGPASGQDAAASTAASPDTASSGVPAWIWGALAVLVVLGAVVALRAARRRPGGEEPDAQ</sequence>
<gene>
    <name evidence="8" type="ORF">E1294_27800</name>
</gene>
<keyword evidence="6" id="KW-1133">Transmembrane helix</keyword>
<feature type="domain" description="CopC" evidence="7">
    <location>
        <begin position="97"/>
        <end position="187"/>
    </location>
</feature>
<keyword evidence="9" id="KW-1185">Reference proteome</keyword>
<evidence type="ECO:0000313" key="9">
    <source>
        <dbReference type="Proteomes" id="UP000294543"/>
    </source>
</evidence>
<evidence type="ECO:0000256" key="2">
    <source>
        <dbReference type="ARBA" id="ARBA00022723"/>
    </source>
</evidence>
<dbReference type="Proteomes" id="UP000294543">
    <property type="component" value="Unassembled WGS sequence"/>
</dbReference>
<dbReference type="InterPro" id="IPR007348">
    <property type="entry name" value="CopC_dom"/>
</dbReference>
<evidence type="ECO:0000256" key="3">
    <source>
        <dbReference type="ARBA" id="ARBA00022729"/>
    </source>
</evidence>
<dbReference type="GO" id="GO:0042597">
    <property type="term" value="C:periplasmic space"/>
    <property type="evidence" value="ECO:0007669"/>
    <property type="project" value="InterPro"/>
</dbReference>
<dbReference type="GO" id="GO:0030313">
    <property type="term" value="C:cell envelope"/>
    <property type="evidence" value="ECO:0007669"/>
    <property type="project" value="UniProtKB-SubCell"/>
</dbReference>
<dbReference type="InterPro" id="IPR014755">
    <property type="entry name" value="Cu-Rt/internalin_Ig-like"/>
</dbReference>
<keyword evidence="3" id="KW-0732">Signal</keyword>
<dbReference type="GO" id="GO:0006825">
    <property type="term" value="P:copper ion transport"/>
    <property type="evidence" value="ECO:0007669"/>
    <property type="project" value="InterPro"/>
</dbReference>
<comment type="caution">
    <text evidence="8">The sequence shown here is derived from an EMBL/GenBank/DDBJ whole genome shotgun (WGS) entry which is preliminary data.</text>
</comment>
<dbReference type="EMBL" id="SMKP01000086">
    <property type="protein sequence ID" value="TDD17444.1"/>
    <property type="molecule type" value="Genomic_DNA"/>
</dbReference>
<dbReference type="InterPro" id="IPR032694">
    <property type="entry name" value="CopC/D"/>
</dbReference>
<dbReference type="Pfam" id="PF04234">
    <property type="entry name" value="CopC"/>
    <property type="match status" value="1"/>
</dbReference>
<feature type="compositionally biased region" description="Low complexity" evidence="5">
    <location>
        <begin position="189"/>
        <end position="198"/>
    </location>
</feature>
<protein>
    <submittedName>
        <fullName evidence="8">Copper resistance protein CopC</fullName>
    </submittedName>
</protein>